<dbReference type="AlphaFoldDB" id="H8KNT7"/>
<name>H8KNT7_SOLCM</name>
<proteinExistence type="predicted"/>
<gene>
    <name evidence="2" type="ordered locus">Solca_0202</name>
</gene>
<feature type="transmembrane region" description="Helical" evidence="1">
    <location>
        <begin position="12"/>
        <end position="30"/>
    </location>
</feature>
<dbReference type="Proteomes" id="UP000007590">
    <property type="component" value="Chromosome"/>
</dbReference>
<evidence type="ECO:0000313" key="3">
    <source>
        <dbReference type="Proteomes" id="UP000007590"/>
    </source>
</evidence>
<keyword evidence="1" id="KW-0472">Membrane</keyword>
<sequence length="144" mass="16325">MLSGITWEDFITGTGLLAISYYILVMILYYRADIKEILMKKTRQGIGPISMVTDKHAKNSFSRVDELEKVVSNIRGSILEKAGKDVSKAELLKELKVKLTNYEGLHQPACRVAITNFMIKETKELCGVVLSEEELESVWETLLR</sequence>
<dbReference type="KEGG" id="scn:Solca_0202"/>
<dbReference type="HOGENOM" id="CLU_1814601_0_0_10"/>
<dbReference type="EMBL" id="CP003349">
    <property type="protein sequence ID" value="AFD05348.1"/>
    <property type="molecule type" value="Genomic_DNA"/>
</dbReference>
<dbReference type="STRING" id="929556.Solca_0202"/>
<protein>
    <submittedName>
        <fullName evidence="2">Uncharacterized protein</fullName>
    </submittedName>
</protein>
<organism evidence="2 3">
    <name type="scientific">Solitalea canadensis (strain ATCC 29591 / DSM 3403 / JCM 21819 / LMG 8368 / NBRC 15130 / NCIMB 12057 / USAM 9D)</name>
    <name type="common">Flexibacter canadensis</name>
    <dbReference type="NCBI Taxonomy" id="929556"/>
    <lineage>
        <taxon>Bacteria</taxon>
        <taxon>Pseudomonadati</taxon>
        <taxon>Bacteroidota</taxon>
        <taxon>Sphingobacteriia</taxon>
        <taxon>Sphingobacteriales</taxon>
        <taxon>Sphingobacteriaceae</taxon>
        <taxon>Solitalea</taxon>
    </lineage>
</organism>
<keyword evidence="1" id="KW-1133">Transmembrane helix</keyword>
<evidence type="ECO:0000313" key="2">
    <source>
        <dbReference type="EMBL" id="AFD05348.1"/>
    </source>
</evidence>
<reference evidence="2" key="1">
    <citation type="submission" date="2012-02" db="EMBL/GenBank/DDBJ databases">
        <title>The complete genome of Solitalea canadensis DSM 3403.</title>
        <authorList>
            <consortium name="US DOE Joint Genome Institute (JGI-PGF)"/>
            <person name="Lucas S."/>
            <person name="Copeland A."/>
            <person name="Lapidus A."/>
            <person name="Glavina del Rio T."/>
            <person name="Dalin E."/>
            <person name="Tice H."/>
            <person name="Bruce D."/>
            <person name="Goodwin L."/>
            <person name="Pitluck S."/>
            <person name="Peters L."/>
            <person name="Ovchinnikova G."/>
            <person name="Lu M."/>
            <person name="Kyrpides N."/>
            <person name="Mavromatis K."/>
            <person name="Ivanova N."/>
            <person name="Brettin T."/>
            <person name="Detter J.C."/>
            <person name="Han C."/>
            <person name="Larimer F."/>
            <person name="Land M."/>
            <person name="Hauser L."/>
            <person name="Markowitz V."/>
            <person name="Cheng J.-F."/>
            <person name="Hugenholtz P."/>
            <person name="Woyke T."/>
            <person name="Wu D."/>
            <person name="Spring S."/>
            <person name="Schroeder M."/>
            <person name="Kopitz M."/>
            <person name="Brambilla E."/>
            <person name="Klenk H.-P."/>
            <person name="Eisen J.A."/>
        </authorList>
    </citation>
    <scope>NUCLEOTIDE SEQUENCE</scope>
    <source>
        <strain evidence="2">DSM 3403</strain>
    </source>
</reference>
<accession>H8KNT7</accession>
<keyword evidence="1" id="KW-0812">Transmembrane</keyword>
<keyword evidence="3" id="KW-1185">Reference proteome</keyword>
<evidence type="ECO:0000256" key="1">
    <source>
        <dbReference type="SAM" id="Phobius"/>
    </source>
</evidence>
<dbReference type="eggNOG" id="ENOG5033FD8">
    <property type="taxonomic scope" value="Bacteria"/>
</dbReference>